<dbReference type="Proteomes" id="UP000461595">
    <property type="component" value="Unassembled WGS sequence"/>
</dbReference>
<comment type="caution">
    <text evidence="6">The sequence shown here is derived from an EMBL/GenBank/DDBJ whole genome shotgun (WGS) entry which is preliminary data.</text>
</comment>
<dbReference type="InterPro" id="IPR044068">
    <property type="entry name" value="CB"/>
</dbReference>
<dbReference type="SUPFAM" id="SSF56349">
    <property type="entry name" value="DNA breaking-rejoining enzymes"/>
    <property type="match status" value="1"/>
</dbReference>
<dbReference type="Gene3D" id="1.10.150.130">
    <property type="match status" value="1"/>
</dbReference>
<protein>
    <submittedName>
        <fullName evidence="6">Site-specific tyrosine recombinase XerD</fullName>
    </submittedName>
</protein>
<evidence type="ECO:0000259" key="4">
    <source>
        <dbReference type="PROSITE" id="PS51898"/>
    </source>
</evidence>
<evidence type="ECO:0000256" key="2">
    <source>
        <dbReference type="ARBA" id="ARBA00023172"/>
    </source>
</evidence>
<dbReference type="Gene3D" id="1.10.443.10">
    <property type="entry name" value="Intergrase catalytic core"/>
    <property type="match status" value="1"/>
</dbReference>
<dbReference type="AlphaFoldDB" id="A0A7X3KC23"/>
<keyword evidence="2" id="KW-0233">DNA recombination</keyword>
<dbReference type="PROSITE" id="PS51900">
    <property type="entry name" value="CB"/>
    <property type="match status" value="1"/>
</dbReference>
<dbReference type="InterPro" id="IPR010998">
    <property type="entry name" value="Integrase_recombinase_N"/>
</dbReference>
<dbReference type="NCBIfam" id="NF002685">
    <property type="entry name" value="PRK02436.1"/>
    <property type="match status" value="1"/>
</dbReference>
<evidence type="ECO:0000259" key="5">
    <source>
        <dbReference type="PROSITE" id="PS51900"/>
    </source>
</evidence>
<evidence type="ECO:0000313" key="7">
    <source>
        <dbReference type="Proteomes" id="UP000461595"/>
    </source>
</evidence>
<gene>
    <name evidence="6" type="primary">xerD</name>
    <name evidence="6" type="ORF">E5983_02215</name>
</gene>
<dbReference type="PROSITE" id="PS51898">
    <property type="entry name" value="TYR_RECOMBINASE"/>
    <property type="match status" value="1"/>
</dbReference>
<dbReference type="Pfam" id="PF00589">
    <property type="entry name" value="Phage_integrase"/>
    <property type="match status" value="1"/>
</dbReference>
<evidence type="ECO:0000313" key="6">
    <source>
        <dbReference type="EMBL" id="MVX58467.1"/>
    </source>
</evidence>
<feature type="domain" description="Tyr recombinase" evidence="4">
    <location>
        <begin position="91"/>
        <end position="250"/>
    </location>
</feature>
<dbReference type="OrthoDB" id="2241487at2"/>
<dbReference type="InterPro" id="IPR002104">
    <property type="entry name" value="Integrase_catalytic"/>
</dbReference>
<dbReference type="GO" id="GO:0006310">
    <property type="term" value="P:DNA recombination"/>
    <property type="evidence" value="ECO:0007669"/>
    <property type="project" value="UniProtKB-KW"/>
</dbReference>
<dbReference type="GO" id="GO:0015074">
    <property type="term" value="P:DNA integration"/>
    <property type="evidence" value="ECO:0007669"/>
    <property type="project" value="InterPro"/>
</dbReference>
<dbReference type="EMBL" id="WSRS01000011">
    <property type="protein sequence ID" value="MVX58467.1"/>
    <property type="molecule type" value="Genomic_DNA"/>
</dbReference>
<name>A0A7X3KC23_9STRE</name>
<reference evidence="6 7" key="1">
    <citation type="submission" date="2019-12" db="EMBL/GenBank/DDBJ databases">
        <title>Microbes associate with the intestines of laboratory mice.</title>
        <authorList>
            <person name="Navarre W."/>
            <person name="Wong E."/>
        </authorList>
    </citation>
    <scope>NUCLEOTIDE SEQUENCE [LARGE SCALE GENOMIC DNA]</scope>
    <source>
        <strain evidence="6 7">NM51_B2-22</strain>
    </source>
</reference>
<feature type="domain" description="Core-binding (CB)" evidence="5">
    <location>
        <begin position="1"/>
        <end position="73"/>
    </location>
</feature>
<sequence length="250" mass="28514">MKDWIEAFLDSKRLSANTRAAYSSDIQQLAKSLQGAVVDELGLKLYRDSLAQLSVTAQRRKLSAINQFLLFLYEEGHSDQYHRLTLPPLERKEESSTPDRTLLAKDLFETATQYPQGQILVALILETGLQATEIIQLERTDLQPALGLLQVGQSGRRRVLELSSRLSQALAQTSQTSYIFEHQGKPYTRQWVFLQIKAYLEEQGLVPHSPQSLREQYIFKELQAGVGLLTIADNLGLRSLHSIEKYRKWK</sequence>
<dbReference type="RefSeq" id="WP_160332292.1">
    <property type="nucleotide sequence ID" value="NZ_WSRS01000011.1"/>
</dbReference>
<proteinExistence type="predicted"/>
<accession>A0A7X3KC23</accession>
<evidence type="ECO:0000256" key="1">
    <source>
        <dbReference type="ARBA" id="ARBA00023125"/>
    </source>
</evidence>
<dbReference type="GO" id="GO:0003677">
    <property type="term" value="F:DNA binding"/>
    <property type="evidence" value="ECO:0007669"/>
    <property type="project" value="UniProtKB-UniRule"/>
</dbReference>
<dbReference type="InterPro" id="IPR011010">
    <property type="entry name" value="DNA_brk_join_enz"/>
</dbReference>
<dbReference type="InterPro" id="IPR013762">
    <property type="entry name" value="Integrase-like_cat_sf"/>
</dbReference>
<evidence type="ECO:0000256" key="3">
    <source>
        <dbReference type="PROSITE-ProRule" id="PRU01248"/>
    </source>
</evidence>
<keyword evidence="1 3" id="KW-0238">DNA-binding</keyword>
<organism evidence="6 7">
    <name type="scientific">Streptococcus danieliae</name>
    <dbReference type="NCBI Taxonomy" id="747656"/>
    <lineage>
        <taxon>Bacteria</taxon>
        <taxon>Bacillati</taxon>
        <taxon>Bacillota</taxon>
        <taxon>Bacilli</taxon>
        <taxon>Lactobacillales</taxon>
        <taxon>Streptococcaceae</taxon>
        <taxon>Streptococcus</taxon>
    </lineage>
</organism>